<dbReference type="Proteomes" id="UP001203069">
    <property type="component" value="Unassembled WGS sequence"/>
</dbReference>
<accession>A0ABT0MUT8</accession>
<dbReference type="PROSITE" id="PS50943">
    <property type="entry name" value="HTH_CROC1"/>
    <property type="match status" value="1"/>
</dbReference>
<dbReference type="SUPFAM" id="SSF47413">
    <property type="entry name" value="lambda repressor-like DNA-binding domains"/>
    <property type="match status" value="1"/>
</dbReference>
<dbReference type="SUPFAM" id="SSF51182">
    <property type="entry name" value="RmlC-like cupins"/>
    <property type="match status" value="1"/>
</dbReference>
<name>A0ABT0MUT8_9GAMM</name>
<dbReference type="PANTHER" id="PTHR46797">
    <property type="entry name" value="HTH-TYPE TRANSCRIPTIONAL REGULATOR"/>
    <property type="match status" value="1"/>
</dbReference>
<dbReference type="Gene3D" id="1.10.260.40">
    <property type="entry name" value="lambda repressor-like DNA-binding domains"/>
    <property type="match status" value="1"/>
</dbReference>
<evidence type="ECO:0000256" key="1">
    <source>
        <dbReference type="ARBA" id="ARBA00023125"/>
    </source>
</evidence>
<dbReference type="InterPro" id="IPR050807">
    <property type="entry name" value="TransReg_Diox_bact_type"/>
</dbReference>
<keyword evidence="4" id="KW-1185">Reference proteome</keyword>
<organism evidence="3 4">
    <name type="scientific">Brenneria tiliae</name>
    <dbReference type="NCBI Taxonomy" id="2914984"/>
    <lineage>
        <taxon>Bacteria</taxon>
        <taxon>Pseudomonadati</taxon>
        <taxon>Pseudomonadota</taxon>
        <taxon>Gammaproteobacteria</taxon>
        <taxon>Enterobacterales</taxon>
        <taxon>Pectobacteriaceae</taxon>
        <taxon>Brenneria</taxon>
    </lineage>
</organism>
<evidence type="ECO:0000259" key="2">
    <source>
        <dbReference type="PROSITE" id="PS50943"/>
    </source>
</evidence>
<dbReference type="CDD" id="cd00093">
    <property type="entry name" value="HTH_XRE"/>
    <property type="match status" value="1"/>
</dbReference>
<dbReference type="EMBL" id="JAKPBZ010000112">
    <property type="protein sequence ID" value="MCL2893603.1"/>
    <property type="molecule type" value="Genomic_DNA"/>
</dbReference>
<dbReference type="InterPro" id="IPR011051">
    <property type="entry name" value="RmlC_Cupin_sf"/>
</dbReference>
<evidence type="ECO:0000313" key="3">
    <source>
        <dbReference type="EMBL" id="MCL2893603.1"/>
    </source>
</evidence>
<sequence length="221" mass="24375">MANNSYSKTAGIRTALTTEQDFGKRIKTMRMERRWTLEQVAKNSGVSISTLSKIENGQVSASFDTITKIANAFDLSFSDLFKQHTPAPVSSRPPVAGRRTVTRAGEGLVFTNAHYIYNVHSEELTHKGMIPVVMQITAREAPPREQWSCHDGEEFIYAISGTTILHTAWYAPLCLMPGDSAYIDSSMPHAFVTQGEENAAILSICLTDKLDFESQVGTAPQ</sequence>
<dbReference type="SMART" id="SM00530">
    <property type="entry name" value="HTH_XRE"/>
    <property type="match status" value="1"/>
</dbReference>
<comment type="caution">
    <text evidence="3">The sequence shown here is derived from an EMBL/GenBank/DDBJ whole genome shotgun (WGS) entry which is preliminary data.</text>
</comment>
<dbReference type="RefSeq" id="WP_249245017.1">
    <property type="nucleotide sequence ID" value="NZ_JAKPBZ010000112.1"/>
</dbReference>
<dbReference type="InterPro" id="IPR010982">
    <property type="entry name" value="Lambda_DNA-bd_dom_sf"/>
</dbReference>
<dbReference type="CDD" id="cd02209">
    <property type="entry name" value="cupin_XRE_C"/>
    <property type="match status" value="1"/>
</dbReference>
<keyword evidence="1" id="KW-0238">DNA-binding</keyword>
<protein>
    <submittedName>
        <fullName evidence="3">XRE family transcriptional regulator</fullName>
    </submittedName>
</protein>
<evidence type="ECO:0000313" key="4">
    <source>
        <dbReference type="Proteomes" id="UP001203069"/>
    </source>
</evidence>
<dbReference type="Pfam" id="PF01381">
    <property type="entry name" value="HTH_3"/>
    <property type="match status" value="1"/>
</dbReference>
<reference evidence="3 4" key="1">
    <citation type="submission" date="2022-02" db="EMBL/GenBank/DDBJ databases">
        <title>Description of Brenneria tiliae sp. nov. isolated from symptomatic Tilia x moltkei and Tilia x europaea trees in the UK.</title>
        <authorList>
            <person name="Kile H."/>
        </authorList>
    </citation>
    <scope>NUCLEOTIDE SEQUENCE [LARGE SCALE GENOMIC DNA]</scope>
    <source>
        <strain evidence="3 4">MC1SB4.1</strain>
    </source>
</reference>
<proteinExistence type="predicted"/>
<dbReference type="Pfam" id="PF07883">
    <property type="entry name" value="Cupin_2"/>
    <property type="match status" value="1"/>
</dbReference>
<dbReference type="Gene3D" id="2.60.120.10">
    <property type="entry name" value="Jelly Rolls"/>
    <property type="match status" value="1"/>
</dbReference>
<dbReference type="InterPro" id="IPR014710">
    <property type="entry name" value="RmlC-like_jellyroll"/>
</dbReference>
<dbReference type="InterPro" id="IPR001387">
    <property type="entry name" value="Cro/C1-type_HTH"/>
</dbReference>
<dbReference type="InterPro" id="IPR013096">
    <property type="entry name" value="Cupin_2"/>
</dbReference>
<gene>
    <name evidence="3" type="ORF">MFP26_13025</name>
</gene>
<dbReference type="PANTHER" id="PTHR46797:SF20">
    <property type="entry name" value="BLR4304 PROTEIN"/>
    <property type="match status" value="1"/>
</dbReference>
<feature type="domain" description="HTH cro/C1-type" evidence="2">
    <location>
        <begin position="26"/>
        <end position="80"/>
    </location>
</feature>